<keyword evidence="1" id="KW-1133">Transmembrane helix</keyword>
<keyword evidence="1" id="KW-0472">Membrane</keyword>
<feature type="transmembrane region" description="Helical" evidence="1">
    <location>
        <begin position="7"/>
        <end position="24"/>
    </location>
</feature>
<evidence type="ECO:0000256" key="1">
    <source>
        <dbReference type="SAM" id="Phobius"/>
    </source>
</evidence>
<evidence type="ECO:0000313" key="3">
    <source>
        <dbReference type="Proteomes" id="UP000719267"/>
    </source>
</evidence>
<keyword evidence="1" id="KW-0812">Transmembrane</keyword>
<organism evidence="2 3">
    <name type="scientific">Mesonia aestuariivivens</name>
    <dbReference type="NCBI Taxonomy" id="2796128"/>
    <lineage>
        <taxon>Bacteria</taxon>
        <taxon>Pseudomonadati</taxon>
        <taxon>Bacteroidota</taxon>
        <taxon>Flavobacteriia</taxon>
        <taxon>Flavobacteriales</taxon>
        <taxon>Flavobacteriaceae</taxon>
        <taxon>Mesonia</taxon>
    </lineage>
</organism>
<feature type="transmembrane region" description="Helical" evidence="1">
    <location>
        <begin position="36"/>
        <end position="56"/>
    </location>
</feature>
<gene>
    <name evidence="2" type="ORF">KW502_01815</name>
</gene>
<dbReference type="EMBL" id="JAHWDF010000002">
    <property type="protein sequence ID" value="MBW2960534.1"/>
    <property type="molecule type" value="Genomic_DNA"/>
</dbReference>
<accession>A0ABS6VY67</accession>
<dbReference type="RefSeq" id="WP_219038825.1">
    <property type="nucleotide sequence ID" value="NZ_JAHWDF010000002.1"/>
</dbReference>
<evidence type="ECO:0000313" key="2">
    <source>
        <dbReference type="EMBL" id="MBW2960534.1"/>
    </source>
</evidence>
<dbReference type="Proteomes" id="UP000719267">
    <property type="component" value="Unassembled WGS sequence"/>
</dbReference>
<protein>
    <submittedName>
        <fullName evidence="2">Uncharacterized protein</fullName>
    </submittedName>
</protein>
<keyword evidence="3" id="KW-1185">Reference proteome</keyword>
<name>A0ABS6VY67_9FLAO</name>
<reference evidence="2 3" key="1">
    <citation type="submission" date="2021-07" db="EMBL/GenBank/DDBJ databases">
        <title>Mesonia aestuariivivens sp. nov., isolated from a tidal flat.</title>
        <authorList>
            <person name="Kim Y.-O."/>
            <person name="Yoon J.-H."/>
        </authorList>
    </citation>
    <scope>NUCLEOTIDE SEQUENCE [LARGE SCALE GENOMIC DNA]</scope>
    <source>
        <strain evidence="2 3">JHPTF-M18</strain>
    </source>
</reference>
<proteinExistence type="predicted"/>
<comment type="caution">
    <text evidence="2">The sequence shown here is derived from an EMBL/GenBank/DDBJ whole genome shotgun (WGS) entry which is preliminary data.</text>
</comment>
<sequence length="62" mass="7097">MKKIKIISIIAIVFLAIGISYLNFENLNVFENYKAYILIVLGIFTFAFSFFNPIGVNMESNK</sequence>